<feature type="compositionally biased region" description="Basic and acidic residues" evidence="1">
    <location>
        <begin position="34"/>
        <end position="51"/>
    </location>
</feature>
<protein>
    <submittedName>
        <fullName evidence="2">Uncharacterized protein</fullName>
    </submittedName>
</protein>
<gene>
    <name evidence="2" type="ORF">K470DRAFT_42582</name>
</gene>
<dbReference type="Proteomes" id="UP000799421">
    <property type="component" value="Unassembled WGS sequence"/>
</dbReference>
<keyword evidence="3" id="KW-1185">Reference proteome</keyword>
<proteinExistence type="predicted"/>
<feature type="region of interest" description="Disordered" evidence="1">
    <location>
        <begin position="153"/>
        <end position="195"/>
    </location>
</feature>
<evidence type="ECO:0000313" key="2">
    <source>
        <dbReference type="EMBL" id="KAF2861389.1"/>
    </source>
</evidence>
<accession>A0A6A7C2Y8</accession>
<reference evidence="2" key="1">
    <citation type="journal article" date="2020" name="Stud. Mycol.">
        <title>101 Dothideomycetes genomes: a test case for predicting lifestyles and emergence of pathogens.</title>
        <authorList>
            <person name="Haridas S."/>
            <person name="Albert R."/>
            <person name="Binder M."/>
            <person name="Bloem J."/>
            <person name="Labutti K."/>
            <person name="Salamov A."/>
            <person name="Andreopoulos B."/>
            <person name="Baker S."/>
            <person name="Barry K."/>
            <person name="Bills G."/>
            <person name="Bluhm B."/>
            <person name="Cannon C."/>
            <person name="Castanera R."/>
            <person name="Culley D."/>
            <person name="Daum C."/>
            <person name="Ezra D."/>
            <person name="Gonzalez J."/>
            <person name="Henrissat B."/>
            <person name="Kuo A."/>
            <person name="Liang C."/>
            <person name="Lipzen A."/>
            <person name="Lutzoni F."/>
            <person name="Magnuson J."/>
            <person name="Mondo S."/>
            <person name="Nolan M."/>
            <person name="Ohm R."/>
            <person name="Pangilinan J."/>
            <person name="Park H.-J."/>
            <person name="Ramirez L."/>
            <person name="Alfaro M."/>
            <person name="Sun H."/>
            <person name="Tritt A."/>
            <person name="Yoshinaga Y."/>
            <person name="Zwiers L.-H."/>
            <person name="Turgeon B."/>
            <person name="Goodwin S."/>
            <person name="Spatafora J."/>
            <person name="Crous P."/>
            <person name="Grigoriev I."/>
        </authorList>
    </citation>
    <scope>NUCLEOTIDE SEQUENCE</scope>
    <source>
        <strain evidence="2">CBS 480.64</strain>
    </source>
</reference>
<dbReference type="AlphaFoldDB" id="A0A6A7C2Y8"/>
<evidence type="ECO:0000256" key="1">
    <source>
        <dbReference type="SAM" id="MobiDB-lite"/>
    </source>
</evidence>
<feature type="region of interest" description="Disordered" evidence="1">
    <location>
        <begin position="18"/>
        <end position="51"/>
    </location>
</feature>
<sequence>MTSSNSIECLIPSPYRMLSKRRKPKLPPSNCPLCHEKGTHPTLTTRDKLSGEHLESKHLENERDKQTTGPELYQEYLDFAERYNAEGVRRVVRDKRAVEAAEAAARIAEQAASAEAQGPSWAITHADTANDLEELGAAYAVDQHFEDKSGASAYQMNPEHNDEVRSSLNSECTDDQIDDSGACEYSGPGRGGGGRVMMNAKFSCH</sequence>
<name>A0A6A7C2Y8_9PEZI</name>
<evidence type="ECO:0000313" key="3">
    <source>
        <dbReference type="Proteomes" id="UP000799421"/>
    </source>
</evidence>
<organism evidence="2 3">
    <name type="scientific">Piedraia hortae CBS 480.64</name>
    <dbReference type="NCBI Taxonomy" id="1314780"/>
    <lineage>
        <taxon>Eukaryota</taxon>
        <taxon>Fungi</taxon>
        <taxon>Dikarya</taxon>
        <taxon>Ascomycota</taxon>
        <taxon>Pezizomycotina</taxon>
        <taxon>Dothideomycetes</taxon>
        <taxon>Dothideomycetidae</taxon>
        <taxon>Capnodiales</taxon>
        <taxon>Piedraiaceae</taxon>
        <taxon>Piedraia</taxon>
    </lineage>
</organism>
<dbReference type="EMBL" id="MU005973">
    <property type="protein sequence ID" value="KAF2861389.1"/>
    <property type="molecule type" value="Genomic_DNA"/>
</dbReference>